<name>A0A194AGC8_9BACT</name>
<feature type="coiled-coil region" evidence="1">
    <location>
        <begin position="134"/>
        <end position="182"/>
    </location>
</feature>
<dbReference type="EMBL" id="BDFE01000009">
    <property type="protein sequence ID" value="GAU08136.1"/>
    <property type="molecule type" value="Genomic_DNA"/>
</dbReference>
<dbReference type="OrthoDB" id="9816412at2"/>
<comment type="caution">
    <text evidence="2">The sequence shown here is derived from an EMBL/GenBank/DDBJ whole genome shotgun (WGS) entry which is preliminary data.</text>
</comment>
<evidence type="ECO:0008006" key="4">
    <source>
        <dbReference type="Google" id="ProtNLM"/>
    </source>
</evidence>
<reference evidence="3" key="1">
    <citation type="submission" date="2016-06" db="EMBL/GenBank/DDBJ databases">
        <title>Draft genome sequence of Desulfoplanes formicivorans strain Pf12B.</title>
        <authorList>
            <person name="Watanabe M."/>
            <person name="Kojima H."/>
            <person name="Fukui M."/>
        </authorList>
    </citation>
    <scope>NUCLEOTIDE SEQUENCE [LARGE SCALE GENOMIC DNA]</scope>
    <source>
        <strain evidence="3">Pf12B</strain>
    </source>
</reference>
<evidence type="ECO:0000313" key="2">
    <source>
        <dbReference type="EMBL" id="GAU08136.1"/>
    </source>
</evidence>
<keyword evidence="3" id="KW-1185">Reference proteome</keyword>
<gene>
    <name evidence="2" type="ORF">DPF_0839</name>
</gene>
<accession>A0A194AGC8</accession>
<evidence type="ECO:0000313" key="3">
    <source>
        <dbReference type="Proteomes" id="UP000095200"/>
    </source>
</evidence>
<evidence type="ECO:0000256" key="1">
    <source>
        <dbReference type="SAM" id="Coils"/>
    </source>
</evidence>
<dbReference type="STRING" id="1592317.DPF_0839"/>
<dbReference type="Proteomes" id="UP000095200">
    <property type="component" value="Unassembled WGS sequence"/>
</dbReference>
<dbReference type="RefSeq" id="WP_069857629.1">
    <property type="nucleotide sequence ID" value="NZ_BDFE01000009.1"/>
</dbReference>
<protein>
    <recommendedName>
        <fullName evidence="4">Peptidase</fullName>
    </recommendedName>
</protein>
<sequence length="266" mass="29302">MTWTPIFRAGTHTDSRGRTKTWTVEDLDKAIESYDPSKREAPLVIGHPKDNAPAYGWIDKLKRAGDVLLASFKQVPDELKKAVAAGRYKHKSVSFYPDGRIRHVGLLGAAQPAVEGLGEVSFSDEGDYFEYSKQEDAGVTIEELQKKLEAEKAAREAAEAKAEKLAADVAQAQAAKEREAREARIAKLVESGKVMPAEKDKVLAFAEHLGSGSENEEICFSESEGKKSLEDHFWAFLESHKGHGLFDEFKEPTAAPAEDVDLTDKV</sequence>
<proteinExistence type="predicted"/>
<dbReference type="AlphaFoldDB" id="A0A194AGC8"/>
<keyword evidence="1" id="KW-0175">Coiled coil</keyword>
<organism evidence="2 3">
    <name type="scientific">Desulfoplanes formicivorans</name>
    <dbReference type="NCBI Taxonomy" id="1592317"/>
    <lineage>
        <taxon>Bacteria</taxon>
        <taxon>Pseudomonadati</taxon>
        <taxon>Thermodesulfobacteriota</taxon>
        <taxon>Desulfovibrionia</taxon>
        <taxon>Desulfovibrionales</taxon>
        <taxon>Desulfoplanaceae</taxon>
        <taxon>Desulfoplanes</taxon>
    </lineage>
</organism>